<feature type="region of interest" description="Disordered" evidence="1">
    <location>
        <begin position="1"/>
        <end position="122"/>
    </location>
</feature>
<reference evidence="2" key="1">
    <citation type="submission" date="2023-03" db="EMBL/GenBank/DDBJ databases">
        <title>Massive genome expansion in bonnet fungi (Mycena s.s.) driven by repeated elements and novel gene families across ecological guilds.</title>
        <authorList>
            <consortium name="Lawrence Berkeley National Laboratory"/>
            <person name="Harder C.B."/>
            <person name="Miyauchi S."/>
            <person name="Viragh M."/>
            <person name="Kuo A."/>
            <person name="Thoen E."/>
            <person name="Andreopoulos B."/>
            <person name="Lu D."/>
            <person name="Skrede I."/>
            <person name="Drula E."/>
            <person name="Henrissat B."/>
            <person name="Morin E."/>
            <person name="Kohler A."/>
            <person name="Barry K."/>
            <person name="LaButti K."/>
            <person name="Morin E."/>
            <person name="Salamov A."/>
            <person name="Lipzen A."/>
            <person name="Mereny Z."/>
            <person name="Hegedus B."/>
            <person name="Baldrian P."/>
            <person name="Stursova M."/>
            <person name="Weitz H."/>
            <person name="Taylor A."/>
            <person name="Grigoriev I.V."/>
            <person name="Nagy L.G."/>
            <person name="Martin F."/>
            <person name="Kauserud H."/>
        </authorList>
    </citation>
    <scope>NUCLEOTIDE SEQUENCE</scope>
    <source>
        <strain evidence="2">CBHHK002</strain>
    </source>
</reference>
<accession>A0AAD7EER3</accession>
<keyword evidence="3" id="KW-1185">Reference proteome</keyword>
<dbReference type="Proteomes" id="UP001218218">
    <property type="component" value="Unassembled WGS sequence"/>
</dbReference>
<feature type="compositionally biased region" description="Basic residues" evidence="1">
    <location>
        <begin position="76"/>
        <end position="90"/>
    </location>
</feature>
<evidence type="ECO:0000313" key="3">
    <source>
        <dbReference type="Proteomes" id="UP001218218"/>
    </source>
</evidence>
<feature type="compositionally biased region" description="Basic and acidic residues" evidence="1">
    <location>
        <begin position="41"/>
        <end position="55"/>
    </location>
</feature>
<proteinExistence type="predicted"/>
<evidence type="ECO:0000313" key="2">
    <source>
        <dbReference type="EMBL" id="KAJ7315116.1"/>
    </source>
</evidence>
<gene>
    <name evidence="2" type="ORF">DFH08DRAFT_972156</name>
</gene>
<feature type="compositionally biased region" description="Basic and acidic residues" evidence="1">
    <location>
        <begin position="113"/>
        <end position="122"/>
    </location>
</feature>
<sequence length="232" mass="26039">MHDKRKRIEDSDDSSSSSDECATSDNDAPNLDDMTVAQLKEAVRKSQLEKNVAEKKMRKALGDVTNYDVEGDHPTSKKSKGKPPKKRRQIVRVPSDEGSGRGDDDSGGDSDSADEKERGDEEKRVASLGRRFVLVKTLWIKDGTLDANLDDSYDEKKRFDGAEVQGQFRDLIKMLPAQYKGKVKREAWFQRAFLKGMSDRRSNTSSRIRRVAGASIYDCLAGSLLKHQRLAL</sequence>
<protein>
    <submittedName>
        <fullName evidence="2">Uncharacterized protein</fullName>
    </submittedName>
</protein>
<evidence type="ECO:0000256" key="1">
    <source>
        <dbReference type="SAM" id="MobiDB-lite"/>
    </source>
</evidence>
<name>A0AAD7EER3_9AGAR</name>
<dbReference type="AlphaFoldDB" id="A0AAD7EER3"/>
<dbReference type="EMBL" id="JARIHO010000063">
    <property type="protein sequence ID" value="KAJ7315116.1"/>
    <property type="molecule type" value="Genomic_DNA"/>
</dbReference>
<organism evidence="2 3">
    <name type="scientific">Mycena albidolilacea</name>
    <dbReference type="NCBI Taxonomy" id="1033008"/>
    <lineage>
        <taxon>Eukaryota</taxon>
        <taxon>Fungi</taxon>
        <taxon>Dikarya</taxon>
        <taxon>Basidiomycota</taxon>
        <taxon>Agaricomycotina</taxon>
        <taxon>Agaricomycetes</taxon>
        <taxon>Agaricomycetidae</taxon>
        <taxon>Agaricales</taxon>
        <taxon>Marasmiineae</taxon>
        <taxon>Mycenaceae</taxon>
        <taxon>Mycena</taxon>
    </lineage>
</organism>
<feature type="compositionally biased region" description="Basic and acidic residues" evidence="1">
    <location>
        <begin position="94"/>
        <end position="104"/>
    </location>
</feature>
<comment type="caution">
    <text evidence="2">The sequence shown here is derived from an EMBL/GenBank/DDBJ whole genome shotgun (WGS) entry which is preliminary data.</text>
</comment>